<gene>
    <name evidence="2" type="ORF">LIER_33296</name>
</gene>
<keyword evidence="3" id="KW-1185">Reference proteome</keyword>
<protein>
    <submittedName>
        <fullName evidence="2">Uncharacterized protein</fullName>
    </submittedName>
</protein>
<evidence type="ECO:0000256" key="1">
    <source>
        <dbReference type="SAM" id="MobiDB-lite"/>
    </source>
</evidence>
<sequence>MPQRNHHSNGTTKNMKKNGGNQWLSQNIAPKAWSDQNTINKLGMGGEKRSGGSYDGERNTNINNGHSSMKNHVEKFDHDEDSDEFDEDDEILDCNDDDDDDDDDDYEIDHETIMNKFFKRFFNGLDGLTVEQINDPSRQ</sequence>
<dbReference type="AlphaFoldDB" id="A0AAV3RY13"/>
<dbReference type="Proteomes" id="UP001454036">
    <property type="component" value="Unassembled WGS sequence"/>
</dbReference>
<organism evidence="2 3">
    <name type="scientific">Lithospermum erythrorhizon</name>
    <name type="common">Purple gromwell</name>
    <name type="synonym">Lithospermum officinale var. erythrorhizon</name>
    <dbReference type="NCBI Taxonomy" id="34254"/>
    <lineage>
        <taxon>Eukaryota</taxon>
        <taxon>Viridiplantae</taxon>
        <taxon>Streptophyta</taxon>
        <taxon>Embryophyta</taxon>
        <taxon>Tracheophyta</taxon>
        <taxon>Spermatophyta</taxon>
        <taxon>Magnoliopsida</taxon>
        <taxon>eudicotyledons</taxon>
        <taxon>Gunneridae</taxon>
        <taxon>Pentapetalae</taxon>
        <taxon>asterids</taxon>
        <taxon>lamiids</taxon>
        <taxon>Boraginales</taxon>
        <taxon>Boraginaceae</taxon>
        <taxon>Boraginoideae</taxon>
        <taxon>Lithospermeae</taxon>
        <taxon>Lithospermum</taxon>
    </lineage>
</organism>
<feature type="region of interest" description="Disordered" evidence="1">
    <location>
        <begin position="1"/>
        <end position="106"/>
    </location>
</feature>
<feature type="compositionally biased region" description="Basic and acidic residues" evidence="1">
    <location>
        <begin position="46"/>
        <end position="58"/>
    </location>
</feature>
<dbReference type="EMBL" id="BAABME010013297">
    <property type="protein sequence ID" value="GAA0186008.1"/>
    <property type="molecule type" value="Genomic_DNA"/>
</dbReference>
<feature type="compositionally biased region" description="Polar residues" evidence="1">
    <location>
        <begin position="59"/>
        <end position="70"/>
    </location>
</feature>
<evidence type="ECO:0000313" key="3">
    <source>
        <dbReference type="Proteomes" id="UP001454036"/>
    </source>
</evidence>
<proteinExistence type="predicted"/>
<evidence type="ECO:0000313" key="2">
    <source>
        <dbReference type="EMBL" id="GAA0186008.1"/>
    </source>
</evidence>
<accession>A0AAV3RY13</accession>
<feature type="compositionally biased region" description="Polar residues" evidence="1">
    <location>
        <begin position="8"/>
        <end position="40"/>
    </location>
</feature>
<feature type="compositionally biased region" description="Acidic residues" evidence="1">
    <location>
        <begin position="79"/>
        <end position="106"/>
    </location>
</feature>
<name>A0AAV3RY13_LITER</name>
<comment type="caution">
    <text evidence="2">The sequence shown here is derived from an EMBL/GenBank/DDBJ whole genome shotgun (WGS) entry which is preliminary data.</text>
</comment>
<reference evidence="2 3" key="1">
    <citation type="submission" date="2024-01" db="EMBL/GenBank/DDBJ databases">
        <title>The complete chloroplast genome sequence of Lithospermum erythrorhizon: insights into the phylogenetic relationship among Boraginaceae species and the maternal lineages of purple gromwells.</title>
        <authorList>
            <person name="Okada T."/>
            <person name="Watanabe K."/>
        </authorList>
    </citation>
    <scope>NUCLEOTIDE SEQUENCE [LARGE SCALE GENOMIC DNA]</scope>
</reference>